<organism evidence="7 8">
    <name type="scientific">Penicillium frequentans</name>
    <dbReference type="NCBI Taxonomy" id="3151616"/>
    <lineage>
        <taxon>Eukaryota</taxon>
        <taxon>Fungi</taxon>
        <taxon>Dikarya</taxon>
        <taxon>Ascomycota</taxon>
        <taxon>Pezizomycotina</taxon>
        <taxon>Eurotiomycetes</taxon>
        <taxon>Eurotiomycetidae</taxon>
        <taxon>Eurotiales</taxon>
        <taxon>Aspergillaceae</taxon>
        <taxon>Penicillium</taxon>
    </lineage>
</organism>
<feature type="transmembrane region" description="Helical" evidence="6">
    <location>
        <begin position="1155"/>
        <end position="1173"/>
    </location>
</feature>
<evidence type="ECO:0000256" key="2">
    <source>
        <dbReference type="ARBA" id="ARBA00022692"/>
    </source>
</evidence>
<evidence type="ECO:0000256" key="1">
    <source>
        <dbReference type="ARBA" id="ARBA00004651"/>
    </source>
</evidence>
<dbReference type="EMBL" id="JAQIZZ010000008">
    <property type="protein sequence ID" value="KAJ5523829.1"/>
    <property type="molecule type" value="Genomic_DNA"/>
</dbReference>
<proteinExistence type="predicted"/>
<sequence length="1195" mass="135158">MSLEVFQTEALRLKNISQATSLLIFSLFKHLRQKEKSYIHGKYFDSTAVNFVSTSDISTMEQSSDQCSVAFFAFPFVALQPLKSTKEFPGDEPVGISHPRDLFISNIQLDVILSMSPTDLKELQGEHIILKKAVSPGSAAEVSQIRVIDLDGKEYCLPKAQCQTWFEFINVFVGVLGSENSMSRSFYDDSWKEGYDLQSNSELISEVNWSEIITKKEYEDILIHILRKPREHVPEPEPEIVQPEAYLPSTHPVSRPPPPPPPPPILQPPFSQSQSYSQGPHGQGNRVQGEGSILPTIPYVSQENQLVLNQTLNPYSYNLPTSYPSHPMSPQSSLYYQPPLWRPPYGNAYSQSALHGYSMTDSFSAKGNKYLTAVTPYRHTLFNEHSVTSTKALTRQSQYGAPSRSADQNAWRKQEPIRLKDFNGVEMVIPWRIARNWEVDLEGEEIVPQKLRRKNSSMQSFVEDDTEADDHPSVAIGYSSLPSNLLEQVGPEISEEETFPREVELKSSVNIEHSSEPNNLMKRVGADICEDEIFTPENEFDSPISNNLSKQDIHPILLQSTQDFSQGLAPNLVKESRPGLTAETIAESLISNIEETEENQVSSDISVWDYLLPDDEEDILTSAGDEHTSTNALDYLIIPQRGASIDGINPFVYQNCNDSWTIKSTLSLTSDKSSSRENVMSDYGNLPSKSLQPSSFTEMSLEEENSPPISPRVHDRPHKKLETQACPIFAWKAETADGIVDDSSADCDPVPDQYKDVDSTIRAILEERDREASWYIEFEGELAAIKNFPDCSRMQLRAHMERIGIGLMQIEASDELAEKRESWALKQKVISTSVGILDAFVPVFYQEIYRYWVIKKFYGAVMKIADGNKFSDSYLKKVAQNLSYFHQKLEQIQAGVSLGPAEKSTKFFIPEALVDAFSRLIFYVCACSQERHVQPGRCDFLEQRASKIGKDLLYGRHQLMAMISTGDYSEAKVFRRVDAQAMVTMLIERLATLPKKMMTVRANSQHEFDLLHFYRGQIEHLELQSRNSPNVAKFDQIQKLREELGILNSVFDQQLEFLEQMGSVWEFSQNSTSQISQQRIYHIGQQINRMKHDLAGLDRLAEKASILLRSMIEVRKESNSKAITIFTTVTVIFLPLSFVTSYLGMNSVDIRNGTFNQSLFWIIALPSTAGLIFSPRGDPILARDGPGALYYYLAW</sequence>
<reference evidence="7 8" key="1">
    <citation type="journal article" date="2023" name="IMA Fungus">
        <title>Comparative genomic study of the Penicillium genus elucidates a diverse pangenome and 15 lateral gene transfer events.</title>
        <authorList>
            <person name="Petersen C."/>
            <person name="Sorensen T."/>
            <person name="Nielsen M.R."/>
            <person name="Sondergaard T.E."/>
            <person name="Sorensen J.L."/>
            <person name="Fitzpatrick D.A."/>
            <person name="Frisvad J.C."/>
            <person name="Nielsen K.L."/>
        </authorList>
    </citation>
    <scope>NUCLEOTIDE SEQUENCE [LARGE SCALE GENOMIC DNA]</scope>
    <source>
        <strain evidence="7 8">IBT 35679</strain>
    </source>
</reference>
<dbReference type="GO" id="GO:0005886">
    <property type="term" value="C:plasma membrane"/>
    <property type="evidence" value="ECO:0007669"/>
    <property type="project" value="UniProtKB-SubCell"/>
</dbReference>
<evidence type="ECO:0000313" key="8">
    <source>
        <dbReference type="Proteomes" id="UP001220324"/>
    </source>
</evidence>
<dbReference type="GO" id="GO:0015095">
    <property type="term" value="F:magnesium ion transmembrane transporter activity"/>
    <property type="evidence" value="ECO:0007669"/>
    <property type="project" value="TreeGrafter"/>
</dbReference>
<dbReference type="GO" id="GO:0015087">
    <property type="term" value="F:cobalt ion transmembrane transporter activity"/>
    <property type="evidence" value="ECO:0007669"/>
    <property type="project" value="TreeGrafter"/>
</dbReference>
<dbReference type="InterPro" id="IPR045863">
    <property type="entry name" value="CorA_TM1_TM2"/>
</dbReference>
<feature type="transmembrane region" description="Helical" evidence="6">
    <location>
        <begin position="1122"/>
        <end position="1143"/>
    </location>
</feature>
<feature type="region of interest" description="Disordered" evidence="5">
    <location>
        <begin position="671"/>
        <end position="717"/>
    </location>
</feature>
<accession>A0AAD6CKC8</accession>
<evidence type="ECO:0000256" key="6">
    <source>
        <dbReference type="SAM" id="Phobius"/>
    </source>
</evidence>
<keyword evidence="2 6" id="KW-0812">Transmembrane</keyword>
<feature type="compositionally biased region" description="Low complexity" evidence="5">
    <location>
        <begin position="268"/>
        <end position="280"/>
    </location>
</feature>
<name>A0AAD6CKC8_9EURO</name>
<feature type="compositionally biased region" description="Pro residues" evidence="5">
    <location>
        <begin position="254"/>
        <end position="267"/>
    </location>
</feature>
<dbReference type="Proteomes" id="UP001220324">
    <property type="component" value="Unassembled WGS sequence"/>
</dbReference>
<evidence type="ECO:0000256" key="4">
    <source>
        <dbReference type="ARBA" id="ARBA00023136"/>
    </source>
</evidence>
<comment type="subcellular location">
    <subcellularLocation>
        <location evidence="1">Cell membrane</location>
        <topology evidence="1">Multi-pass membrane protein</topology>
    </subcellularLocation>
</comment>
<feature type="compositionally biased region" description="Polar residues" evidence="5">
    <location>
        <begin position="687"/>
        <end position="698"/>
    </location>
</feature>
<protein>
    <submittedName>
        <fullName evidence="7">Mg2+ transporter protein CorA-like/Zinc transport protein ZntB</fullName>
    </submittedName>
</protein>
<dbReference type="AlphaFoldDB" id="A0AAD6CKC8"/>
<dbReference type="PANTHER" id="PTHR46494">
    <property type="entry name" value="CORA FAMILY METAL ION TRANSPORTER (EUROFUNG)"/>
    <property type="match status" value="1"/>
</dbReference>
<dbReference type="GO" id="GO:0000287">
    <property type="term" value="F:magnesium ion binding"/>
    <property type="evidence" value="ECO:0007669"/>
    <property type="project" value="TreeGrafter"/>
</dbReference>
<keyword evidence="3 6" id="KW-1133">Transmembrane helix</keyword>
<dbReference type="Pfam" id="PF01544">
    <property type="entry name" value="CorA"/>
    <property type="match status" value="1"/>
</dbReference>
<feature type="region of interest" description="Disordered" evidence="5">
    <location>
        <begin position="247"/>
        <end position="291"/>
    </location>
</feature>
<dbReference type="SUPFAM" id="SSF144083">
    <property type="entry name" value="Magnesium transport protein CorA, transmembrane region"/>
    <property type="match status" value="1"/>
</dbReference>
<evidence type="ECO:0000256" key="3">
    <source>
        <dbReference type="ARBA" id="ARBA00022989"/>
    </source>
</evidence>
<keyword evidence="4 6" id="KW-0472">Membrane</keyword>
<dbReference type="Gene3D" id="1.20.58.340">
    <property type="entry name" value="Magnesium transport protein CorA, transmembrane region"/>
    <property type="match status" value="1"/>
</dbReference>
<dbReference type="PANTHER" id="PTHR46494:SF1">
    <property type="entry name" value="CORA FAMILY METAL ION TRANSPORTER (EUROFUNG)"/>
    <property type="match status" value="1"/>
</dbReference>
<evidence type="ECO:0000256" key="5">
    <source>
        <dbReference type="SAM" id="MobiDB-lite"/>
    </source>
</evidence>
<keyword evidence="8" id="KW-1185">Reference proteome</keyword>
<evidence type="ECO:0000313" key="7">
    <source>
        <dbReference type="EMBL" id="KAJ5523829.1"/>
    </source>
</evidence>
<comment type="caution">
    <text evidence="7">The sequence shown here is derived from an EMBL/GenBank/DDBJ whole genome shotgun (WGS) entry which is preliminary data.</text>
</comment>
<dbReference type="GO" id="GO:0050897">
    <property type="term" value="F:cobalt ion binding"/>
    <property type="evidence" value="ECO:0007669"/>
    <property type="project" value="TreeGrafter"/>
</dbReference>
<dbReference type="InterPro" id="IPR002523">
    <property type="entry name" value="MgTranspt_CorA/ZnTranspt_ZntB"/>
</dbReference>
<gene>
    <name evidence="7" type="ORF">N7494_010479</name>
</gene>